<comment type="similarity">
    <text evidence="3">Belongs to the class-D beta-lactamase family.</text>
</comment>
<keyword evidence="10" id="KW-0812">Transmembrane</keyword>
<evidence type="ECO:0000256" key="5">
    <source>
        <dbReference type="ARBA" id="ARBA00022729"/>
    </source>
</evidence>
<name>Q9F7N4_PRB01</name>
<protein>
    <recommendedName>
        <fullName evidence="9">Penicillin-binding protein 2</fullName>
        <ecNumber evidence="9">3.4.16.4</ecNumber>
    </recommendedName>
</protein>
<dbReference type="PANTHER" id="PTHR30627:SF6">
    <property type="entry name" value="BETA-LACTAMASE YBXI-RELATED"/>
    <property type="match status" value="1"/>
</dbReference>
<evidence type="ECO:0000256" key="3">
    <source>
        <dbReference type="ARBA" id="ARBA00007898"/>
    </source>
</evidence>
<evidence type="ECO:0000256" key="1">
    <source>
        <dbReference type="ARBA" id="ARBA00001526"/>
    </source>
</evidence>
<keyword evidence="4" id="KW-0645">Protease</keyword>
<dbReference type="SUPFAM" id="SSF56519">
    <property type="entry name" value="Penicillin binding protein dimerisation domain"/>
    <property type="match status" value="1"/>
</dbReference>
<keyword evidence="7 10" id="KW-0472">Membrane</keyword>
<dbReference type="GO" id="GO:0046677">
    <property type="term" value="P:response to antibiotic"/>
    <property type="evidence" value="ECO:0007669"/>
    <property type="project" value="UniProtKB-KW"/>
</dbReference>
<keyword evidence="4" id="KW-0121">Carboxypeptidase</keyword>
<comment type="catalytic activity">
    <reaction evidence="1">
        <text>a beta-lactam + H2O = a substituted beta-amino acid</text>
        <dbReference type="Rhea" id="RHEA:20401"/>
        <dbReference type="ChEBI" id="CHEBI:15377"/>
        <dbReference type="ChEBI" id="CHEBI:35627"/>
        <dbReference type="ChEBI" id="CHEBI:140347"/>
        <dbReference type="EC" id="3.5.2.6"/>
    </reaction>
</comment>
<comment type="subcellular location">
    <subcellularLocation>
        <location evidence="2">Membrane</location>
    </subcellularLocation>
</comment>
<dbReference type="InterPro" id="IPR005311">
    <property type="entry name" value="PBP_dimer"/>
</dbReference>
<dbReference type="Pfam" id="PF03717">
    <property type="entry name" value="PBP_dimer"/>
    <property type="match status" value="1"/>
</dbReference>
<evidence type="ECO:0000256" key="10">
    <source>
        <dbReference type="SAM" id="Phobius"/>
    </source>
</evidence>
<keyword evidence="5" id="KW-0732">Signal</keyword>
<dbReference type="PANTHER" id="PTHR30627">
    <property type="entry name" value="PEPTIDOGLYCAN D,D-TRANSPEPTIDASE"/>
    <property type="match status" value="1"/>
</dbReference>
<evidence type="ECO:0000259" key="11">
    <source>
        <dbReference type="Pfam" id="PF00905"/>
    </source>
</evidence>
<dbReference type="InterPro" id="IPR001460">
    <property type="entry name" value="PCN-bd_Tpept"/>
</dbReference>
<evidence type="ECO:0000256" key="7">
    <source>
        <dbReference type="ARBA" id="ARBA00023136"/>
    </source>
</evidence>
<sequence length="612" mass="68697">MIDLNERFVEKRSFFNRLLLIYFFFGALFLFLLFKTYSLQVSSYSDYELAALKNKTKEVLVQPVRGVIYDRNGNILVNNVPTYDLIIQPSKIKNLDDFIINISKIIELSDSEIENIIKNFKRSATYNRELTIKKDLSKEEIAKFEVRSYQFQNAFIDVRYSRENKYPYLFSHALGYVGGVSNDKVLSILKNQDLKQSETTFKYSGGFIAGKTGLENIYDSALRGSFGKKLFEVDARGRLLKELSFEKPINGKSLFTHLDLNSQKKAFEQMNNRRGAVVALELKSGSIVTYLSTPSFNVNGLSNGMSSVEFEKLINDVDKPFFDRAGQGRYSPASTIKPAIALFGIKEKIVDWNFTLKDPGFFVLPEDQRIYRGWKKGGHGTIDMKGAIIESSNTFFFSLAYKADINNLISHLSEFGFGRNVCKDCFNPDSGLLPTPEWKMNNLNFGWFKGDTVNLGVGQGYMSATPVQLAYYSAFLAKKGNLQELSFVESDSLSNTAFINNLSIDNSDWDQIHSSMIGVIEDPRGTAKRLKPLKSYVVAAKSGTVELVSTQTKEDYKLVRQNIGNRDHAIIVAFGPMPDPEYAVSVVIENGESGGSVAGPVAIAVLNELINK</sequence>
<feature type="domain" description="Penicillin-binding protein transpeptidase" evidence="11">
    <location>
        <begin position="275"/>
        <end position="605"/>
    </location>
</feature>
<keyword evidence="6" id="KW-0378">Hydrolase</keyword>
<proteinExistence type="inferred from homology"/>
<dbReference type="AlphaFoldDB" id="Q9F7N4"/>
<dbReference type="GO" id="GO:0008800">
    <property type="term" value="F:beta-lactamase activity"/>
    <property type="evidence" value="ECO:0007669"/>
    <property type="project" value="UniProtKB-EC"/>
</dbReference>
<dbReference type="GO" id="GO:0009252">
    <property type="term" value="P:peptidoglycan biosynthetic process"/>
    <property type="evidence" value="ECO:0007669"/>
    <property type="project" value="UniProtKB-UniRule"/>
</dbReference>
<accession>Q9F7N4</accession>
<dbReference type="GO" id="GO:0071555">
    <property type="term" value="P:cell wall organization"/>
    <property type="evidence" value="ECO:0007669"/>
    <property type="project" value="TreeGrafter"/>
</dbReference>
<keyword evidence="8" id="KW-0046">Antibiotic resistance</keyword>
<dbReference type="InterPro" id="IPR012338">
    <property type="entry name" value="Beta-lactam/transpept-like"/>
</dbReference>
<dbReference type="InterPro" id="IPR036138">
    <property type="entry name" value="PBP_dimer_sf"/>
</dbReference>
<dbReference type="GO" id="GO:0008658">
    <property type="term" value="F:penicillin binding"/>
    <property type="evidence" value="ECO:0007669"/>
    <property type="project" value="UniProtKB-UniRule"/>
</dbReference>
<dbReference type="NCBIfam" id="TIGR03423">
    <property type="entry name" value="pbp2_mrdA"/>
    <property type="match status" value="1"/>
</dbReference>
<evidence type="ECO:0000256" key="8">
    <source>
        <dbReference type="ARBA" id="ARBA00023251"/>
    </source>
</evidence>
<dbReference type="EMBL" id="AF279106">
    <property type="protein sequence ID" value="AAG10485.1"/>
    <property type="molecule type" value="Genomic_DNA"/>
</dbReference>
<organism evidence="13">
    <name type="scientific">Gamma-proteobacterium EBAC31A08</name>
    <dbReference type="NCBI Taxonomy" id="133804"/>
    <lineage>
        <taxon>Bacteria</taxon>
        <taxon>Pseudomonadati</taxon>
        <taxon>Pseudomonadota</taxon>
        <taxon>Gammaproteobacteria</taxon>
        <taxon>environmental samples</taxon>
    </lineage>
</organism>
<dbReference type="Gene3D" id="3.90.1310.10">
    <property type="entry name" value="Penicillin-binding protein 2a (Domain 2)"/>
    <property type="match status" value="1"/>
</dbReference>
<dbReference type="EC" id="3.4.16.4" evidence="9"/>
<dbReference type="GO" id="GO:0005886">
    <property type="term" value="C:plasma membrane"/>
    <property type="evidence" value="ECO:0007669"/>
    <property type="project" value="TreeGrafter"/>
</dbReference>
<dbReference type="InterPro" id="IPR017790">
    <property type="entry name" value="Penicillin-binding_protein_2"/>
</dbReference>
<reference evidence="13" key="1">
    <citation type="journal article" date="2000" name="Science">
        <title>Bacterial rhodopsin: evidence for a new type of phototrophy in the sea.</title>
        <authorList>
            <person name="Beja O."/>
            <person name="Aravind L."/>
            <person name="Koonin E.V."/>
            <person name="Suzuki M.T."/>
            <person name="Hadd A."/>
            <person name="Nguyen L.P."/>
            <person name="Jovanovich S.B."/>
            <person name="Gates C.M."/>
            <person name="Feldman R.A."/>
            <person name="Spudich J.L."/>
            <person name="Spudich E.N."/>
            <person name="DeLong E.F."/>
        </authorList>
    </citation>
    <scope>NUCLEOTIDE SEQUENCE</scope>
</reference>
<evidence type="ECO:0000256" key="9">
    <source>
        <dbReference type="NCBIfam" id="TIGR03423"/>
    </source>
</evidence>
<feature type="domain" description="Penicillin-binding protein dimerisation" evidence="12">
    <location>
        <begin position="62"/>
        <end position="243"/>
    </location>
</feature>
<dbReference type="Pfam" id="PF00905">
    <property type="entry name" value="Transpeptidase"/>
    <property type="match status" value="1"/>
</dbReference>
<evidence type="ECO:0000256" key="6">
    <source>
        <dbReference type="ARBA" id="ARBA00022801"/>
    </source>
</evidence>
<evidence type="ECO:0000259" key="12">
    <source>
        <dbReference type="Pfam" id="PF03717"/>
    </source>
</evidence>
<evidence type="ECO:0000313" key="13">
    <source>
        <dbReference type="EMBL" id="AAG10485.1"/>
    </source>
</evidence>
<reference evidence="13" key="2">
    <citation type="submission" date="2003-08" db="EMBL/GenBank/DDBJ databases">
        <authorList>
            <person name="Beja O."/>
            <person name="Aravind L."/>
            <person name="Koonin E.V."/>
            <person name="Suzuki M.T."/>
            <person name="Hadd A."/>
            <person name="Nguyen L.P."/>
            <person name="Jovanovich S.B."/>
            <person name="Gates C.M."/>
            <person name="Feldman R.A."/>
            <person name="DeLong E.F."/>
        </authorList>
    </citation>
    <scope>NUCLEOTIDE SEQUENCE</scope>
</reference>
<keyword evidence="10" id="KW-1133">Transmembrane helix</keyword>
<dbReference type="SUPFAM" id="SSF56601">
    <property type="entry name" value="beta-lactamase/transpeptidase-like"/>
    <property type="match status" value="1"/>
</dbReference>
<dbReference type="GO" id="GO:0009002">
    <property type="term" value="F:serine-type D-Ala-D-Ala carboxypeptidase activity"/>
    <property type="evidence" value="ECO:0007669"/>
    <property type="project" value="UniProtKB-EC"/>
</dbReference>
<feature type="transmembrane region" description="Helical" evidence="10">
    <location>
        <begin position="14"/>
        <end position="34"/>
    </location>
</feature>
<dbReference type="Gene3D" id="3.40.710.10">
    <property type="entry name" value="DD-peptidase/beta-lactamase superfamily"/>
    <property type="match status" value="1"/>
</dbReference>
<dbReference type="InterPro" id="IPR050515">
    <property type="entry name" value="Beta-lactam/transpept"/>
</dbReference>
<evidence type="ECO:0000256" key="2">
    <source>
        <dbReference type="ARBA" id="ARBA00004370"/>
    </source>
</evidence>
<evidence type="ECO:0000256" key="4">
    <source>
        <dbReference type="ARBA" id="ARBA00022645"/>
    </source>
</evidence>